<dbReference type="OrthoDB" id="1049050at2759"/>
<dbReference type="PRINTS" id="PR00364">
    <property type="entry name" value="DISEASERSIST"/>
</dbReference>
<reference evidence="2" key="1">
    <citation type="journal article" date="2019" name="Database">
        <title>The radish genome database (RadishGD): an integrated information resource for radish genomics.</title>
        <authorList>
            <person name="Yu H.J."/>
            <person name="Baek S."/>
            <person name="Lee Y.J."/>
            <person name="Cho A."/>
            <person name="Mun J.H."/>
        </authorList>
    </citation>
    <scope>NUCLEOTIDE SEQUENCE [LARGE SCALE GENOMIC DNA]</scope>
    <source>
        <strain evidence="2">cv. WK10039</strain>
    </source>
</reference>
<dbReference type="SUPFAM" id="SSF52540">
    <property type="entry name" value="P-loop containing nucleoside triphosphate hydrolases"/>
    <property type="match status" value="1"/>
</dbReference>
<dbReference type="Proteomes" id="UP000504610">
    <property type="component" value="Chromosome 9"/>
</dbReference>
<reference evidence="3" key="2">
    <citation type="submission" date="2025-08" db="UniProtKB">
        <authorList>
            <consortium name="RefSeq"/>
        </authorList>
    </citation>
    <scope>IDENTIFICATION</scope>
    <source>
        <tissue evidence="3">Leaf</tissue>
    </source>
</reference>
<dbReference type="GO" id="GO:0007165">
    <property type="term" value="P:signal transduction"/>
    <property type="evidence" value="ECO:0007669"/>
    <property type="project" value="InterPro"/>
</dbReference>
<dbReference type="InterPro" id="IPR002182">
    <property type="entry name" value="NB-ARC"/>
</dbReference>
<dbReference type="RefSeq" id="XP_018453491.1">
    <property type="nucleotide sequence ID" value="XM_018597989.2"/>
</dbReference>
<sequence>MTHEVFVNFRGNDMRKTFVSHLLVSFKTSCITSFIASEPLEDTDHEAMENSLVAVPVISKSYSVSEWMVKDLSRMIEYEKIGTLRLVPIFFQISPLDILKQIKKYVEVQGGNFEMVRRWMYAQVSRTSSFHSSDWEDDSELVDKVTEFVSNILISSGRSRSYYSTGLSPVRSLKLENEFRSTPTTTCHIDTNQRSFPIGFRFMPDDSTLLTYAKLRLAKLRGLVQAVQRAESGIIGICGVEGVGKTTIARAVYQEMSPRFQHRYFTNTSNNISSTFLCPLRPNEDYKKLSSGEVNKELMGHRKVLLVADGVEDIKQLKSIIQDASWFGPGSLVIVITQDRSLLTQCGVEHIYEVECPRYEEALAFFSEFAFKQSSPLPGFESLSFQAVHVANRLPLALKVLGSFLHGKGKDEWISTLRGMEESRDNYASEVNRYLGAHNYAPRRSIKVDHHIGVDEAICFPLYCLALE</sequence>
<dbReference type="Pfam" id="PF01582">
    <property type="entry name" value="TIR"/>
    <property type="match status" value="1"/>
</dbReference>
<dbReference type="InterPro" id="IPR044974">
    <property type="entry name" value="Disease_R_plants"/>
</dbReference>
<dbReference type="PROSITE" id="PS50104">
    <property type="entry name" value="TIR"/>
    <property type="match status" value="1"/>
</dbReference>
<dbReference type="InterPro" id="IPR042197">
    <property type="entry name" value="Apaf_helical"/>
</dbReference>
<protein>
    <submittedName>
        <fullName evidence="3">Probable disease resistance protein RPP1</fullName>
    </submittedName>
</protein>
<dbReference type="SMART" id="SM00255">
    <property type="entry name" value="TIR"/>
    <property type="match status" value="1"/>
</dbReference>
<evidence type="ECO:0000259" key="1">
    <source>
        <dbReference type="PROSITE" id="PS50104"/>
    </source>
</evidence>
<dbReference type="PANTHER" id="PTHR11017">
    <property type="entry name" value="LEUCINE-RICH REPEAT-CONTAINING PROTEIN"/>
    <property type="match status" value="1"/>
</dbReference>
<gene>
    <name evidence="3" type="primary">LOC108824564</name>
</gene>
<dbReference type="PANTHER" id="PTHR11017:SF564">
    <property type="entry name" value="DISEASE RESISTANCE PROTEIN (TIR-NBS CLASS)"/>
    <property type="match status" value="1"/>
</dbReference>
<dbReference type="SUPFAM" id="SSF52200">
    <property type="entry name" value="Toll/Interleukin receptor TIR domain"/>
    <property type="match status" value="1"/>
</dbReference>
<dbReference type="InterPro" id="IPR035897">
    <property type="entry name" value="Toll_tir_struct_dom_sf"/>
</dbReference>
<dbReference type="KEGG" id="rsz:108824564"/>
<accession>A0A6J0L1F8</accession>
<dbReference type="GO" id="GO:0043531">
    <property type="term" value="F:ADP binding"/>
    <property type="evidence" value="ECO:0007669"/>
    <property type="project" value="InterPro"/>
</dbReference>
<dbReference type="GO" id="GO:0006952">
    <property type="term" value="P:defense response"/>
    <property type="evidence" value="ECO:0007669"/>
    <property type="project" value="InterPro"/>
</dbReference>
<dbReference type="Gene3D" id="1.10.8.430">
    <property type="entry name" value="Helical domain of apoptotic protease-activating factors"/>
    <property type="match status" value="1"/>
</dbReference>
<dbReference type="AlphaFoldDB" id="A0A6J0L1F8"/>
<dbReference type="Gene3D" id="3.40.50.300">
    <property type="entry name" value="P-loop containing nucleotide triphosphate hydrolases"/>
    <property type="match status" value="1"/>
</dbReference>
<evidence type="ECO:0000313" key="3">
    <source>
        <dbReference type="RefSeq" id="XP_018453491.1"/>
    </source>
</evidence>
<dbReference type="Pfam" id="PF00931">
    <property type="entry name" value="NB-ARC"/>
    <property type="match status" value="1"/>
</dbReference>
<organism evidence="2 3">
    <name type="scientific">Raphanus sativus</name>
    <name type="common">Radish</name>
    <name type="synonym">Raphanus raphanistrum var. sativus</name>
    <dbReference type="NCBI Taxonomy" id="3726"/>
    <lineage>
        <taxon>Eukaryota</taxon>
        <taxon>Viridiplantae</taxon>
        <taxon>Streptophyta</taxon>
        <taxon>Embryophyta</taxon>
        <taxon>Tracheophyta</taxon>
        <taxon>Spermatophyta</taxon>
        <taxon>Magnoliopsida</taxon>
        <taxon>eudicotyledons</taxon>
        <taxon>Gunneridae</taxon>
        <taxon>Pentapetalae</taxon>
        <taxon>rosids</taxon>
        <taxon>malvids</taxon>
        <taxon>Brassicales</taxon>
        <taxon>Brassicaceae</taxon>
        <taxon>Brassiceae</taxon>
        <taxon>Raphanus</taxon>
    </lineage>
</organism>
<feature type="domain" description="TIR" evidence="1">
    <location>
        <begin position="1"/>
        <end position="153"/>
    </location>
</feature>
<proteinExistence type="predicted"/>
<keyword evidence="2" id="KW-1185">Reference proteome</keyword>
<dbReference type="Gene3D" id="3.40.50.10140">
    <property type="entry name" value="Toll/interleukin-1 receptor homology (TIR) domain"/>
    <property type="match status" value="1"/>
</dbReference>
<name>A0A6J0L1F8_RAPSA</name>
<dbReference type="InterPro" id="IPR000157">
    <property type="entry name" value="TIR_dom"/>
</dbReference>
<dbReference type="GeneID" id="108824564"/>
<evidence type="ECO:0000313" key="2">
    <source>
        <dbReference type="Proteomes" id="UP000504610"/>
    </source>
</evidence>
<dbReference type="InterPro" id="IPR027417">
    <property type="entry name" value="P-loop_NTPase"/>
</dbReference>